<evidence type="ECO:0000313" key="3">
    <source>
        <dbReference type="Proteomes" id="UP000031516"/>
    </source>
</evidence>
<reference evidence="2 3" key="1">
    <citation type="submission" date="2014-03" db="EMBL/GenBank/DDBJ databases">
        <title>The genome of Kluyveromyces dobzhanskii.</title>
        <authorList>
            <person name="Nystedt B."/>
            <person name="Astrom S."/>
        </authorList>
    </citation>
    <scope>NUCLEOTIDE SEQUENCE [LARGE SCALE GENOMIC DNA]</scope>
    <source>
        <strain evidence="2 3">CBS 2104</strain>
    </source>
</reference>
<name>A0A0A8L424_9SACH</name>
<proteinExistence type="predicted"/>
<evidence type="ECO:0000313" key="2">
    <source>
        <dbReference type="EMBL" id="CDO93008.1"/>
    </source>
</evidence>
<dbReference type="EMBL" id="CCBQ010000019">
    <property type="protein sequence ID" value="CDO93008.1"/>
    <property type="molecule type" value="Genomic_DNA"/>
</dbReference>
<feature type="region of interest" description="Disordered" evidence="1">
    <location>
        <begin position="18"/>
        <end position="49"/>
    </location>
</feature>
<evidence type="ECO:0000256" key="1">
    <source>
        <dbReference type="SAM" id="MobiDB-lite"/>
    </source>
</evidence>
<feature type="compositionally biased region" description="Polar residues" evidence="1">
    <location>
        <begin position="35"/>
        <end position="46"/>
    </location>
</feature>
<comment type="caution">
    <text evidence="2">The sequence shown here is derived from an EMBL/GenBank/DDBJ whole genome shotgun (WGS) entry which is preliminary data.</text>
</comment>
<keyword evidence="3" id="KW-1185">Reference proteome</keyword>
<gene>
    <name evidence="2" type="ORF">KLDO_g1314</name>
</gene>
<dbReference type="AlphaFoldDB" id="A0A0A8L424"/>
<dbReference type="Proteomes" id="UP000031516">
    <property type="component" value="Unassembled WGS sequence"/>
</dbReference>
<protein>
    <submittedName>
        <fullName evidence="2">WGS project CCBQ000000000 data, contig 00099</fullName>
    </submittedName>
</protein>
<dbReference type="OrthoDB" id="3980759at2759"/>
<organism evidence="2 3">
    <name type="scientific">Kluyveromyces dobzhanskii CBS 2104</name>
    <dbReference type="NCBI Taxonomy" id="1427455"/>
    <lineage>
        <taxon>Eukaryota</taxon>
        <taxon>Fungi</taxon>
        <taxon>Dikarya</taxon>
        <taxon>Ascomycota</taxon>
        <taxon>Saccharomycotina</taxon>
        <taxon>Saccharomycetes</taxon>
        <taxon>Saccharomycetales</taxon>
        <taxon>Saccharomycetaceae</taxon>
        <taxon>Kluyveromyces</taxon>
    </lineage>
</organism>
<accession>A0A0A8L424</accession>
<sequence length="254" mass="29081">MTEGRRLSNRSSIRNITHLLNDIPDAPKTGRFKTRNNSGPRQSPTKQHIKSSLPILEVQNMEDVDIPNVCEQLSRISEPPGKNMNYDSPKINVKFGFFNSQASKVIYKLDVPISNNSDVQNSTKLDKLIHESHQSNKPFKLCNDDDFCYESLDSLPDVLNKYISHRMNVQAAPQRLKTKHVYNRVDQLLVQENQFLSANDNSDLSFDGKAMDKNDVFRIVDSFSVAFDDDEEDTDEQYAKQPRNILTREITGVF</sequence>